<comment type="subcellular location">
    <subcellularLocation>
        <location evidence="1">Cell membrane</location>
    </subcellularLocation>
</comment>
<accession>A0A2A9EJN1</accession>
<dbReference type="InterPro" id="IPR003593">
    <property type="entry name" value="AAA+_ATPase"/>
</dbReference>
<dbReference type="GO" id="GO:0043190">
    <property type="term" value="C:ATP-binding cassette (ABC) transporter complex"/>
    <property type="evidence" value="ECO:0007669"/>
    <property type="project" value="TreeGrafter"/>
</dbReference>
<dbReference type="Pfam" id="PF00005">
    <property type="entry name" value="ABC_tran"/>
    <property type="match status" value="1"/>
</dbReference>
<dbReference type="InterPro" id="IPR050095">
    <property type="entry name" value="ECF_ABC_transporter_ATP-bd"/>
</dbReference>
<dbReference type="SMART" id="SM00382">
    <property type="entry name" value="AAA"/>
    <property type="match status" value="1"/>
</dbReference>
<evidence type="ECO:0000256" key="1">
    <source>
        <dbReference type="ARBA" id="ARBA00004236"/>
    </source>
</evidence>
<evidence type="ECO:0000256" key="4">
    <source>
        <dbReference type="ARBA" id="ARBA00022475"/>
    </source>
</evidence>
<reference evidence="11 12" key="1">
    <citation type="submission" date="2017-10" db="EMBL/GenBank/DDBJ databases">
        <title>Sequencing the genomes of 1000 actinobacteria strains.</title>
        <authorList>
            <person name="Klenk H.-P."/>
        </authorList>
    </citation>
    <scope>NUCLEOTIDE SEQUENCE [LARGE SCALE GENOMIC DNA]</scope>
    <source>
        <strain evidence="11 12">DSM 21838</strain>
    </source>
</reference>
<dbReference type="Proteomes" id="UP000222106">
    <property type="component" value="Unassembled WGS sequence"/>
</dbReference>
<dbReference type="AlphaFoldDB" id="A0A2A9EJN1"/>
<evidence type="ECO:0000313" key="12">
    <source>
        <dbReference type="Proteomes" id="UP000222106"/>
    </source>
</evidence>
<feature type="domain" description="ABC transporter" evidence="10">
    <location>
        <begin position="8"/>
        <end position="249"/>
    </location>
</feature>
<keyword evidence="12" id="KW-1185">Reference proteome</keyword>
<evidence type="ECO:0000256" key="5">
    <source>
        <dbReference type="ARBA" id="ARBA00022741"/>
    </source>
</evidence>
<name>A0A2A9EJN1_9MICO</name>
<dbReference type="PROSITE" id="PS50893">
    <property type="entry name" value="ABC_TRANSPORTER_2"/>
    <property type="match status" value="1"/>
</dbReference>
<proteinExistence type="inferred from homology"/>
<keyword evidence="3" id="KW-0813">Transport</keyword>
<dbReference type="GO" id="GO:0005524">
    <property type="term" value="F:ATP binding"/>
    <property type="evidence" value="ECO:0007669"/>
    <property type="project" value="UniProtKB-KW"/>
</dbReference>
<keyword evidence="5" id="KW-0547">Nucleotide-binding</keyword>
<dbReference type="InterPro" id="IPR027417">
    <property type="entry name" value="P-loop_NTPase"/>
</dbReference>
<comment type="caution">
    <text evidence="11">The sequence shown here is derived from an EMBL/GenBank/DDBJ whole genome shotgun (WGS) entry which is preliminary data.</text>
</comment>
<protein>
    <submittedName>
        <fullName evidence="11">Energy-coupling factor transport system ATP-binding protein</fullName>
    </submittedName>
</protein>
<sequence>MGAVSATVEVTDLTYTYPGADEATLRGVSLTVEPGTLCAVIGPNGAGKTTLCNAIRGFVPHFYKGELSGTVRVAGQDVPAADEDELARTVGYVFQNPFTQMSGITDTVYDELAFGLGNLGVPALQIRERVEEALERARIGDLRDRHPFQLSGGQQQRVALASVLVMDQPVLVIDEPTSQLDPRSTEDVFELVAAMKEAGRTVVLVEHKMSLVAEHADQVVVLDAGEVVLGGTPHEVFTDPRTAAHGALLPEAVELAAALRTRGVDVPGAPLTVAALAAALGGAAGGTAGSAADGGAHRDDGTVGGLPRRAGEA</sequence>
<keyword evidence="6 11" id="KW-0067">ATP-binding</keyword>
<dbReference type="InterPro" id="IPR003439">
    <property type="entry name" value="ABC_transporter-like_ATP-bd"/>
</dbReference>
<evidence type="ECO:0000256" key="7">
    <source>
        <dbReference type="ARBA" id="ARBA00022967"/>
    </source>
</evidence>
<dbReference type="FunFam" id="3.40.50.300:FF:000224">
    <property type="entry name" value="Energy-coupling factor transporter ATP-binding protein EcfA"/>
    <property type="match status" value="1"/>
</dbReference>
<dbReference type="CDD" id="cd03225">
    <property type="entry name" value="ABC_cobalt_CbiO_domain1"/>
    <property type="match status" value="1"/>
</dbReference>
<dbReference type="PANTHER" id="PTHR43553:SF24">
    <property type="entry name" value="ENERGY-COUPLING FACTOR TRANSPORTER ATP-BINDING PROTEIN ECFA1"/>
    <property type="match status" value="1"/>
</dbReference>
<dbReference type="PANTHER" id="PTHR43553">
    <property type="entry name" value="HEAVY METAL TRANSPORTER"/>
    <property type="match status" value="1"/>
</dbReference>
<comment type="similarity">
    <text evidence="2">Belongs to the ABC transporter superfamily.</text>
</comment>
<evidence type="ECO:0000259" key="10">
    <source>
        <dbReference type="PROSITE" id="PS50893"/>
    </source>
</evidence>
<dbReference type="SUPFAM" id="SSF52540">
    <property type="entry name" value="P-loop containing nucleoside triphosphate hydrolases"/>
    <property type="match status" value="1"/>
</dbReference>
<evidence type="ECO:0000256" key="9">
    <source>
        <dbReference type="SAM" id="MobiDB-lite"/>
    </source>
</evidence>
<dbReference type="Gene3D" id="3.40.50.300">
    <property type="entry name" value="P-loop containing nucleotide triphosphate hydrolases"/>
    <property type="match status" value="1"/>
</dbReference>
<keyword evidence="8" id="KW-0472">Membrane</keyword>
<evidence type="ECO:0000256" key="2">
    <source>
        <dbReference type="ARBA" id="ARBA00005417"/>
    </source>
</evidence>
<dbReference type="PROSITE" id="PS00211">
    <property type="entry name" value="ABC_TRANSPORTER_1"/>
    <property type="match status" value="1"/>
</dbReference>
<dbReference type="GO" id="GO:0016887">
    <property type="term" value="F:ATP hydrolysis activity"/>
    <property type="evidence" value="ECO:0007669"/>
    <property type="project" value="InterPro"/>
</dbReference>
<evidence type="ECO:0000256" key="6">
    <source>
        <dbReference type="ARBA" id="ARBA00022840"/>
    </source>
</evidence>
<dbReference type="GO" id="GO:0042626">
    <property type="term" value="F:ATPase-coupled transmembrane transporter activity"/>
    <property type="evidence" value="ECO:0007669"/>
    <property type="project" value="TreeGrafter"/>
</dbReference>
<dbReference type="InterPro" id="IPR015856">
    <property type="entry name" value="ABC_transpr_CbiO/EcfA_su"/>
</dbReference>
<organism evidence="11 12">
    <name type="scientific">Georgenia soli</name>
    <dbReference type="NCBI Taxonomy" id="638953"/>
    <lineage>
        <taxon>Bacteria</taxon>
        <taxon>Bacillati</taxon>
        <taxon>Actinomycetota</taxon>
        <taxon>Actinomycetes</taxon>
        <taxon>Micrococcales</taxon>
        <taxon>Bogoriellaceae</taxon>
        <taxon>Georgenia</taxon>
    </lineage>
</organism>
<evidence type="ECO:0000256" key="3">
    <source>
        <dbReference type="ARBA" id="ARBA00022448"/>
    </source>
</evidence>
<dbReference type="RefSeq" id="WP_211287066.1">
    <property type="nucleotide sequence ID" value="NZ_PDJI01000004.1"/>
</dbReference>
<dbReference type="EMBL" id="PDJI01000004">
    <property type="protein sequence ID" value="PFG38816.1"/>
    <property type="molecule type" value="Genomic_DNA"/>
</dbReference>
<keyword evidence="4" id="KW-1003">Cell membrane</keyword>
<feature type="region of interest" description="Disordered" evidence="9">
    <location>
        <begin position="287"/>
        <end position="313"/>
    </location>
</feature>
<keyword evidence="7" id="KW-1278">Translocase</keyword>
<evidence type="ECO:0000256" key="8">
    <source>
        <dbReference type="ARBA" id="ARBA00023136"/>
    </source>
</evidence>
<gene>
    <name evidence="11" type="ORF">ATJ97_1304</name>
</gene>
<evidence type="ECO:0000313" key="11">
    <source>
        <dbReference type="EMBL" id="PFG38816.1"/>
    </source>
</evidence>
<dbReference type="InterPro" id="IPR017871">
    <property type="entry name" value="ABC_transporter-like_CS"/>
</dbReference>